<proteinExistence type="predicted"/>
<evidence type="ECO:0000313" key="1">
    <source>
        <dbReference type="EMBL" id="AKA36539.1"/>
    </source>
</evidence>
<dbReference type="EMBL" id="CP011071">
    <property type="protein sequence ID" value="AKA36539.1"/>
    <property type="molecule type" value="Genomic_DNA"/>
</dbReference>
<name>A0A0D5YXE4_9FLAO</name>
<organism evidence="1 2">
    <name type="scientific">Flagellimonas lutaonensis</name>
    <dbReference type="NCBI Taxonomy" id="516051"/>
    <lineage>
        <taxon>Bacteria</taxon>
        <taxon>Pseudomonadati</taxon>
        <taxon>Bacteroidota</taxon>
        <taxon>Flavobacteriia</taxon>
        <taxon>Flavobacteriales</taxon>
        <taxon>Flavobacteriaceae</taxon>
        <taxon>Flagellimonas</taxon>
    </lineage>
</organism>
<reference evidence="1 2" key="1">
    <citation type="submission" date="2015-03" db="EMBL/GenBank/DDBJ databases">
        <title>Complete genome sequence of Muricauda lutaonensis CC-HSB-11T, isolated from a coastal hot spring.</title>
        <authorList>
            <person name="Kim K.M."/>
        </authorList>
    </citation>
    <scope>NUCLEOTIDE SEQUENCE [LARGE SCALE GENOMIC DNA]</scope>
    <source>
        <strain evidence="1 2">CC-HSB-11</strain>
    </source>
</reference>
<keyword evidence="2" id="KW-1185">Reference proteome</keyword>
<protein>
    <submittedName>
        <fullName evidence="1">Uncharacterized protein</fullName>
    </submittedName>
</protein>
<dbReference type="RefSeq" id="WP_179944600.1">
    <property type="nucleotide sequence ID" value="NZ_CP011071.1"/>
</dbReference>
<dbReference type="HOGENOM" id="CLU_538412_0_0_10"/>
<gene>
    <name evidence="1" type="ORF">VC82_2995</name>
</gene>
<accession>A0A0D5YXE4</accession>
<evidence type="ECO:0000313" key="2">
    <source>
        <dbReference type="Proteomes" id="UP000032726"/>
    </source>
</evidence>
<dbReference type="KEGG" id="mlt:VC82_2995"/>
<dbReference type="Proteomes" id="UP000032726">
    <property type="component" value="Chromosome"/>
</dbReference>
<sequence length="506" mass="56600">MTLVKEFQLHFDLTEFDDPSGHIVENIKVDWANYKTEKFDDKEWYEFQVIEERPVAYSGEGRIQGQYFTLLAHKTDEGFKFFVNKMLSYSDGEGFTYFNIKEKYYHGMAYLYNLEGEVEHLFHFEKGKLMRSVESIKTDISETETLGLIARGECHEKASTARCNSALECALNGGPNGNGTGGNGCGGGGGPGGSGGGFRMVTTHHYTDWYNDRGSYSEYSHTEYNGSTSEWVWVGGSSGYSGQGYSDSSYNYASTSPEGYSSGQVDYSITPPANAEEEPNKLILNLNDMLEYPCVADIIKELSKGDFKNLRINDLGNLEMGRHLSSAILGIFENSANYDIHIRVDQLGYGPNGNEINGETVSVAGGWQITIDKDLAKNGTSLSVAKTMIHESVHAYIYYVLKTQRKSDLVQDIVALFNKFRNEGHSGIAADNLSQHEFMTQLVDAMAYSLSVWDSHKLPMEYYKNITWGGLETSEAYKKLENKNEIQKNIKSERYGYSSALGEKCD</sequence>
<dbReference type="AlphaFoldDB" id="A0A0D5YXE4"/>